<dbReference type="EMBL" id="CAJVPS010002251">
    <property type="protein sequence ID" value="CAG8563720.1"/>
    <property type="molecule type" value="Genomic_DNA"/>
</dbReference>
<gene>
    <name evidence="1" type="ORF">ALEPTO_LOCUS6474</name>
</gene>
<keyword evidence="2" id="KW-1185">Reference proteome</keyword>
<evidence type="ECO:0000313" key="1">
    <source>
        <dbReference type="EMBL" id="CAG8563720.1"/>
    </source>
</evidence>
<evidence type="ECO:0000313" key="2">
    <source>
        <dbReference type="Proteomes" id="UP000789508"/>
    </source>
</evidence>
<name>A0A9N9BGD2_9GLOM</name>
<organism evidence="1 2">
    <name type="scientific">Ambispora leptoticha</name>
    <dbReference type="NCBI Taxonomy" id="144679"/>
    <lineage>
        <taxon>Eukaryota</taxon>
        <taxon>Fungi</taxon>
        <taxon>Fungi incertae sedis</taxon>
        <taxon>Mucoromycota</taxon>
        <taxon>Glomeromycotina</taxon>
        <taxon>Glomeromycetes</taxon>
        <taxon>Archaeosporales</taxon>
        <taxon>Ambisporaceae</taxon>
        <taxon>Ambispora</taxon>
    </lineage>
</organism>
<protein>
    <submittedName>
        <fullName evidence="1">686_t:CDS:1</fullName>
    </submittedName>
</protein>
<dbReference type="Proteomes" id="UP000789508">
    <property type="component" value="Unassembled WGS sequence"/>
</dbReference>
<reference evidence="1" key="1">
    <citation type="submission" date="2021-06" db="EMBL/GenBank/DDBJ databases">
        <authorList>
            <person name="Kallberg Y."/>
            <person name="Tangrot J."/>
            <person name="Rosling A."/>
        </authorList>
    </citation>
    <scope>NUCLEOTIDE SEQUENCE</scope>
    <source>
        <strain evidence="1">FL130A</strain>
    </source>
</reference>
<sequence length="174" mass="20034">MSRSSKVLKYSMGVLSLHCNLRIRRDSLTRRDCRIEYNCDCDPFSEGGHIRLTKWTFVNEFAYLVILIWIVFRNDILLESSIHILYLSEISSDVKTVEPFWQSTGLSRHGKGSVDQFILNLLVDGFDKATLSPKAYKERIKAWTITEHSSNTDMLIFLVAEVADSKMDYNSKGD</sequence>
<comment type="caution">
    <text evidence="1">The sequence shown here is derived from an EMBL/GenBank/DDBJ whole genome shotgun (WGS) entry which is preliminary data.</text>
</comment>
<proteinExistence type="predicted"/>
<accession>A0A9N9BGD2</accession>
<dbReference type="AlphaFoldDB" id="A0A9N9BGD2"/>